<dbReference type="Proteomes" id="UP000681722">
    <property type="component" value="Unassembled WGS sequence"/>
</dbReference>
<dbReference type="EMBL" id="CAJNOQ010019623">
    <property type="protein sequence ID" value="CAF1453741.1"/>
    <property type="molecule type" value="Genomic_DNA"/>
</dbReference>
<evidence type="ECO:0000313" key="2">
    <source>
        <dbReference type="EMBL" id="CAF1453741.1"/>
    </source>
</evidence>
<dbReference type="OrthoDB" id="9979459at2759"/>
<gene>
    <name evidence="2" type="ORF">GPM918_LOCUS34825</name>
    <name evidence="1" type="ORF">OVA965_LOCUS28008</name>
    <name evidence="4" type="ORF">SRO942_LOCUS35536</name>
    <name evidence="3" type="ORF">TMI583_LOCUS28756</name>
</gene>
<evidence type="ECO:0000313" key="1">
    <source>
        <dbReference type="EMBL" id="CAF1289193.1"/>
    </source>
</evidence>
<dbReference type="EMBL" id="CAJOBA010040396">
    <property type="protein sequence ID" value="CAF4094045.1"/>
    <property type="molecule type" value="Genomic_DNA"/>
</dbReference>
<dbReference type="EMBL" id="CAJNOK010018828">
    <property type="protein sequence ID" value="CAF1289193.1"/>
    <property type="molecule type" value="Genomic_DNA"/>
</dbReference>
<evidence type="ECO:0000313" key="3">
    <source>
        <dbReference type="EMBL" id="CAF4094045.1"/>
    </source>
</evidence>
<sequence>MDNKRSNNNNNGGEKFFTEQQLANNTQGYLYFYWLMVLKMRSEAVYEPATSIRKGHIHNNRALDHVSLEDEAMLRWNAPPLHLVHPFIKQSINNYFS</sequence>
<dbReference type="AlphaFoldDB" id="A0A815PUG4"/>
<proteinExistence type="predicted"/>
<accession>A0A815PUG4</accession>
<comment type="caution">
    <text evidence="2">The sequence shown here is derived from an EMBL/GenBank/DDBJ whole genome shotgun (WGS) entry which is preliminary data.</text>
</comment>
<keyword evidence="5" id="KW-1185">Reference proteome</keyword>
<reference evidence="2" key="1">
    <citation type="submission" date="2021-02" db="EMBL/GenBank/DDBJ databases">
        <authorList>
            <person name="Nowell W R."/>
        </authorList>
    </citation>
    <scope>NUCLEOTIDE SEQUENCE</scope>
</reference>
<evidence type="ECO:0000313" key="4">
    <source>
        <dbReference type="EMBL" id="CAF4326271.1"/>
    </source>
</evidence>
<organism evidence="2 5">
    <name type="scientific">Didymodactylos carnosus</name>
    <dbReference type="NCBI Taxonomy" id="1234261"/>
    <lineage>
        <taxon>Eukaryota</taxon>
        <taxon>Metazoa</taxon>
        <taxon>Spiralia</taxon>
        <taxon>Gnathifera</taxon>
        <taxon>Rotifera</taxon>
        <taxon>Eurotatoria</taxon>
        <taxon>Bdelloidea</taxon>
        <taxon>Philodinida</taxon>
        <taxon>Philodinidae</taxon>
        <taxon>Didymodactylos</taxon>
    </lineage>
</organism>
<evidence type="ECO:0000313" key="5">
    <source>
        <dbReference type="Proteomes" id="UP000663829"/>
    </source>
</evidence>
<protein>
    <submittedName>
        <fullName evidence="2">Uncharacterized protein</fullName>
    </submittedName>
</protein>
<dbReference type="Proteomes" id="UP000682733">
    <property type="component" value="Unassembled WGS sequence"/>
</dbReference>
<dbReference type="EMBL" id="CAJOBC010085074">
    <property type="protein sequence ID" value="CAF4326271.1"/>
    <property type="molecule type" value="Genomic_DNA"/>
</dbReference>
<dbReference type="Proteomes" id="UP000677228">
    <property type="component" value="Unassembled WGS sequence"/>
</dbReference>
<name>A0A815PUG4_9BILA</name>
<dbReference type="Proteomes" id="UP000663829">
    <property type="component" value="Unassembled WGS sequence"/>
</dbReference>